<dbReference type="InterPro" id="IPR003409">
    <property type="entry name" value="MORN"/>
</dbReference>
<comment type="subcellular location">
    <subcellularLocation>
        <location evidence="1">Cell projection</location>
        <location evidence="1">Cilium</location>
        <location evidence="1">Flagellum</location>
    </subcellularLocation>
</comment>
<organism evidence="7 8">
    <name type="scientific">Tupaia chinensis</name>
    <name type="common">Chinese tree shrew</name>
    <name type="synonym">Tupaia belangeri chinensis</name>
    <dbReference type="NCBI Taxonomy" id="246437"/>
    <lineage>
        <taxon>Eukaryota</taxon>
        <taxon>Metazoa</taxon>
        <taxon>Chordata</taxon>
        <taxon>Craniata</taxon>
        <taxon>Vertebrata</taxon>
        <taxon>Euteleostomi</taxon>
        <taxon>Mammalia</taxon>
        <taxon>Eutheria</taxon>
        <taxon>Euarchontoglires</taxon>
        <taxon>Scandentia</taxon>
        <taxon>Tupaiidae</taxon>
        <taxon>Tupaia</taxon>
    </lineage>
</organism>
<evidence type="ECO:0000313" key="8">
    <source>
        <dbReference type="Proteomes" id="UP000011518"/>
    </source>
</evidence>
<evidence type="ECO:0000256" key="1">
    <source>
        <dbReference type="ARBA" id="ARBA00004230"/>
    </source>
</evidence>
<evidence type="ECO:0000313" key="7">
    <source>
        <dbReference type="EMBL" id="ELW64657.1"/>
    </source>
</evidence>
<keyword evidence="3" id="KW-0677">Repeat</keyword>
<gene>
    <name evidence="7" type="ORF">TREES_T100009869</name>
</gene>
<reference evidence="8" key="1">
    <citation type="submission" date="2012-07" db="EMBL/GenBank/DDBJ databases">
        <title>Genome of the Chinese tree shrew, a rising model animal genetically related to primates.</title>
        <authorList>
            <person name="Zhang G."/>
            <person name="Fan Y."/>
            <person name="Yao Y."/>
            <person name="Huang Z."/>
        </authorList>
    </citation>
    <scope>NUCLEOTIDE SEQUENCE [LARGE SCALE GENOMIC DNA]</scope>
</reference>
<keyword evidence="5" id="KW-0969">Cilium</keyword>
<keyword evidence="6" id="KW-0966">Cell projection</keyword>
<reference evidence="8" key="2">
    <citation type="journal article" date="2013" name="Nat. Commun.">
        <title>Genome of the Chinese tree shrew.</title>
        <authorList>
            <person name="Fan Y."/>
            <person name="Huang Z.Y."/>
            <person name="Cao C.C."/>
            <person name="Chen C.S."/>
            <person name="Chen Y.X."/>
            <person name="Fan D.D."/>
            <person name="He J."/>
            <person name="Hou H.L."/>
            <person name="Hu L."/>
            <person name="Hu X.T."/>
            <person name="Jiang X.T."/>
            <person name="Lai R."/>
            <person name="Lang Y.S."/>
            <person name="Liang B."/>
            <person name="Liao S.G."/>
            <person name="Mu D."/>
            <person name="Ma Y.Y."/>
            <person name="Niu Y.Y."/>
            <person name="Sun X.Q."/>
            <person name="Xia J.Q."/>
            <person name="Xiao J."/>
            <person name="Xiong Z.Q."/>
            <person name="Xu L."/>
            <person name="Yang L."/>
            <person name="Zhang Y."/>
            <person name="Zhao W."/>
            <person name="Zhao X.D."/>
            <person name="Zheng Y.T."/>
            <person name="Zhou J.M."/>
            <person name="Zhu Y.B."/>
            <person name="Zhang G.J."/>
            <person name="Wang J."/>
            <person name="Yao Y.G."/>
        </authorList>
    </citation>
    <scope>NUCLEOTIDE SEQUENCE [LARGE SCALE GENOMIC DNA]</scope>
</reference>
<evidence type="ECO:0000256" key="4">
    <source>
        <dbReference type="ARBA" id="ARBA00022846"/>
    </source>
</evidence>
<keyword evidence="4" id="KW-0282">Flagellum</keyword>
<name>L9KU07_TUPCH</name>
<dbReference type="Proteomes" id="UP000011518">
    <property type="component" value="Unassembled WGS sequence"/>
</dbReference>
<accession>L9KU07</accession>
<dbReference type="InterPro" id="IPR042814">
    <property type="entry name" value="Morn5"/>
</dbReference>
<protein>
    <recommendedName>
        <fullName evidence="2">MORN repeat-containing protein 5</fullName>
    </recommendedName>
</protein>
<evidence type="ECO:0000256" key="6">
    <source>
        <dbReference type="ARBA" id="ARBA00023273"/>
    </source>
</evidence>
<dbReference type="EMBL" id="KB320721">
    <property type="protein sequence ID" value="ELW64657.1"/>
    <property type="molecule type" value="Genomic_DNA"/>
</dbReference>
<sequence>MEYTGSKFIGKYVDGRMEGKAEYILPTETRYVGEMKDGMFHGEGTLYFPSGSRFDATWEKGLVIKGRYTFADGLQYDAENWHYCDSYDRRFYTEICYGLKPSGISQLTNMDPPRKIPKGCYDCGDGFYNPITRIVKDYRNRFLRNAVPKAIEIPASHSGVHQILVTRHPTPNCRLLEASRGHGFPFSAGVSSSQQSEKMFIYREQSPGLPLPRGRLCLGNDPSVNSDDASKVQSIFLVGSCDGDACGAALVVVLLRPGPCRQLTEPCVCTEDDDEHEWIIRTCRKGWDEIVGHRPKL</sequence>
<keyword evidence="8" id="KW-1185">Reference proteome</keyword>
<evidence type="ECO:0000256" key="2">
    <source>
        <dbReference type="ARBA" id="ARBA00016322"/>
    </source>
</evidence>
<proteinExistence type="predicted"/>
<dbReference type="InParanoid" id="L9KU07"/>
<dbReference type="STRING" id="246437.L9KU07"/>
<dbReference type="PANTHER" id="PTHR46437">
    <property type="entry name" value="MORN REPEAT-CONTAINING PROTEIN 5"/>
    <property type="match status" value="1"/>
</dbReference>
<dbReference type="GO" id="GO:0031514">
    <property type="term" value="C:motile cilium"/>
    <property type="evidence" value="ECO:0007669"/>
    <property type="project" value="UniProtKB-SubCell"/>
</dbReference>
<evidence type="ECO:0000256" key="3">
    <source>
        <dbReference type="ARBA" id="ARBA00022737"/>
    </source>
</evidence>
<dbReference type="SUPFAM" id="SSF82185">
    <property type="entry name" value="Histone H3 K4-specific methyltransferase SET7/9 N-terminal domain"/>
    <property type="match status" value="1"/>
</dbReference>
<dbReference type="Gene3D" id="2.20.110.10">
    <property type="entry name" value="Histone H3 K4-specific methyltransferase SET7/9 N-terminal domain"/>
    <property type="match status" value="1"/>
</dbReference>
<dbReference type="PANTHER" id="PTHR46437:SF1">
    <property type="entry name" value="MORN REPEAT-CONTAINING PROTEIN 5"/>
    <property type="match status" value="1"/>
</dbReference>
<dbReference type="Pfam" id="PF02493">
    <property type="entry name" value="MORN"/>
    <property type="match status" value="3"/>
</dbReference>
<evidence type="ECO:0000256" key="5">
    <source>
        <dbReference type="ARBA" id="ARBA00023069"/>
    </source>
</evidence>
<dbReference type="AlphaFoldDB" id="L9KU07"/>
<dbReference type="eggNOG" id="KOG0231">
    <property type="taxonomic scope" value="Eukaryota"/>
</dbReference>